<dbReference type="Pfam" id="PF13561">
    <property type="entry name" value="adh_short_C2"/>
    <property type="match status" value="1"/>
</dbReference>
<proteinExistence type="inferred from homology"/>
<dbReference type="EMBL" id="NEVH01024423">
    <property type="protein sequence ID" value="PNF17309.1"/>
    <property type="molecule type" value="Genomic_DNA"/>
</dbReference>
<protein>
    <submittedName>
        <fullName evidence="5">L-xylulose reductase</fullName>
    </submittedName>
</protein>
<evidence type="ECO:0000256" key="2">
    <source>
        <dbReference type="ARBA" id="ARBA00011881"/>
    </source>
</evidence>
<evidence type="ECO:0000256" key="1">
    <source>
        <dbReference type="ARBA" id="ARBA00006484"/>
    </source>
</evidence>
<keyword evidence="3" id="KW-0521">NADP</keyword>
<dbReference type="InterPro" id="IPR020904">
    <property type="entry name" value="Sc_DH/Rdtase_CS"/>
</dbReference>
<comment type="caution">
    <text evidence="5">The sequence shown here is derived from an EMBL/GenBank/DDBJ whole genome shotgun (WGS) entry which is preliminary data.</text>
</comment>
<dbReference type="PANTHER" id="PTHR44252:SF3">
    <property type="entry name" value="D-ERYTHRULOSE REDUCTASE-RELATED"/>
    <property type="match status" value="1"/>
</dbReference>
<gene>
    <name evidence="5" type="primary">DCXR</name>
    <name evidence="5" type="ORF">B7P43_G04991</name>
</gene>
<evidence type="ECO:0000313" key="6">
    <source>
        <dbReference type="Proteomes" id="UP000235965"/>
    </source>
</evidence>
<dbReference type="AlphaFoldDB" id="A0A2J7PLW4"/>
<evidence type="ECO:0000313" key="5">
    <source>
        <dbReference type="EMBL" id="PNF17309.1"/>
    </source>
</evidence>
<evidence type="ECO:0000256" key="3">
    <source>
        <dbReference type="ARBA" id="ARBA00022857"/>
    </source>
</evidence>
<dbReference type="InterPro" id="IPR002347">
    <property type="entry name" value="SDR_fam"/>
</dbReference>
<dbReference type="FunFam" id="3.40.50.720:FF:000214">
    <property type="entry name" value="L-xylulose reductase"/>
    <property type="match status" value="1"/>
</dbReference>
<dbReference type="Gene3D" id="3.40.50.720">
    <property type="entry name" value="NAD(P)-binding Rossmann-like Domain"/>
    <property type="match status" value="1"/>
</dbReference>
<comment type="subunit">
    <text evidence="2">Homotetramer.</text>
</comment>
<dbReference type="InParanoid" id="A0A2J7PLW4"/>
<reference evidence="5 6" key="1">
    <citation type="submission" date="2017-12" db="EMBL/GenBank/DDBJ databases">
        <title>Hemimetabolous genomes reveal molecular basis of termite eusociality.</title>
        <authorList>
            <person name="Harrison M.C."/>
            <person name="Jongepier E."/>
            <person name="Robertson H.M."/>
            <person name="Arning N."/>
            <person name="Bitard-Feildel T."/>
            <person name="Chao H."/>
            <person name="Childers C.P."/>
            <person name="Dinh H."/>
            <person name="Doddapaneni H."/>
            <person name="Dugan S."/>
            <person name="Gowin J."/>
            <person name="Greiner C."/>
            <person name="Han Y."/>
            <person name="Hu H."/>
            <person name="Hughes D.S.T."/>
            <person name="Huylmans A.-K."/>
            <person name="Kemena C."/>
            <person name="Kremer L.P.M."/>
            <person name="Lee S.L."/>
            <person name="Lopez-Ezquerra A."/>
            <person name="Mallet L."/>
            <person name="Monroy-Kuhn J.M."/>
            <person name="Moser A."/>
            <person name="Murali S.C."/>
            <person name="Muzny D.M."/>
            <person name="Otani S."/>
            <person name="Piulachs M.-D."/>
            <person name="Poelchau M."/>
            <person name="Qu J."/>
            <person name="Schaub F."/>
            <person name="Wada-Katsumata A."/>
            <person name="Worley K.C."/>
            <person name="Xie Q."/>
            <person name="Ylla G."/>
            <person name="Poulsen M."/>
            <person name="Gibbs R.A."/>
            <person name="Schal C."/>
            <person name="Richards S."/>
            <person name="Belles X."/>
            <person name="Korb J."/>
            <person name="Bornberg-Bauer E."/>
        </authorList>
    </citation>
    <scope>NUCLEOTIDE SEQUENCE [LARGE SCALE GENOMIC DNA]</scope>
    <source>
        <tissue evidence="5">Whole body</tissue>
    </source>
</reference>
<keyword evidence="4" id="KW-0560">Oxidoreductase</keyword>
<dbReference type="PROSITE" id="PS00061">
    <property type="entry name" value="ADH_SHORT"/>
    <property type="match status" value="1"/>
</dbReference>
<dbReference type="PRINTS" id="PR00081">
    <property type="entry name" value="GDHRDH"/>
</dbReference>
<dbReference type="GO" id="GO:0005997">
    <property type="term" value="P:xylulose metabolic process"/>
    <property type="evidence" value="ECO:0007669"/>
    <property type="project" value="TreeGrafter"/>
</dbReference>
<dbReference type="GO" id="GO:0004090">
    <property type="term" value="F:carbonyl reductase (NADPH) activity"/>
    <property type="evidence" value="ECO:0007669"/>
    <property type="project" value="TreeGrafter"/>
</dbReference>
<sequence length="244" mass="25828">MEINFRTKRVLVTGAGRGIGRELAKRLASSGAEVVAVSRSKEGLDSLSAEVNTIKTIAVDLADWDATRAAILSAGPIDCLVNNAAHACLESFLDIKPESFDKSFAVNVRAVINVSQVVVEDMIKRKSGGSIVNISSQASQAALADHTVYCATKGALDMVSRVMALELGPHNIRVNCVNPTVVLTDMGKLGWSHPEKAGPMLTKIPLGRFAEVHEVVDAVVYLLSDKSSMISGVTLPIDGGFLAT</sequence>
<dbReference type="NCBIfam" id="NF005559">
    <property type="entry name" value="PRK07231.1"/>
    <property type="match status" value="1"/>
</dbReference>
<dbReference type="InterPro" id="IPR036291">
    <property type="entry name" value="NAD(P)-bd_dom_sf"/>
</dbReference>
<dbReference type="PRINTS" id="PR00080">
    <property type="entry name" value="SDRFAMILY"/>
</dbReference>
<dbReference type="PANTHER" id="PTHR44252">
    <property type="entry name" value="D-ERYTHRULOSE REDUCTASE"/>
    <property type="match status" value="1"/>
</dbReference>
<dbReference type="GO" id="GO:0050038">
    <property type="term" value="F:L-xylulose reductase (NADPH) activity"/>
    <property type="evidence" value="ECO:0007669"/>
    <property type="project" value="TreeGrafter"/>
</dbReference>
<dbReference type="FunCoup" id="A0A2J7PLW4">
    <property type="interactions" value="223"/>
</dbReference>
<accession>A0A2J7PLW4</accession>
<dbReference type="InterPro" id="IPR051737">
    <property type="entry name" value="L-xylulose/Carbonyl_redctase"/>
</dbReference>
<dbReference type="GO" id="GO:0006006">
    <property type="term" value="P:glucose metabolic process"/>
    <property type="evidence" value="ECO:0007669"/>
    <property type="project" value="TreeGrafter"/>
</dbReference>
<evidence type="ECO:0000256" key="4">
    <source>
        <dbReference type="ARBA" id="ARBA00023002"/>
    </source>
</evidence>
<dbReference type="SUPFAM" id="SSF51735">
    <property type="entry name" value="NAD(P)-binding Rossmann-fold domains"/>
    <property type="match status" value="1"/>
</dbReference>
<organism evidence="5 6">
    <name type="scientific">Cryptotermes secundus</name>
    <dbReference type="NCBI Taxonomy" id="105785"/>
    <lineage>
        <taxon>Eukaryota</taxon>
        <taxon>Metazoa</taxon>
        <taxon>Ecdysozoa</taxon>
        <taxon>Arthropoda</taxon>
        <taxon>Hexapoda</taxon>
        <taxon>Insecta</taxon>
        <taxon>Pterygota</taxon>
        <taxon>Neoptera</taxon>
        <taxon>Polyneoptera</taxon>
        <taxon>Dictyoptera</taxon>
        <taxon>Blattodea</taxon>
        <taxon>Blattoidea</taxon>
        <taxon>Termitoidae</taxon>
        <taxon>Kalotermitidae</taxon>
        <taxon>Cryptotermitinae</taxon>
        <taxon>Cryptotermes</taxon>
    </lineage>
</organism>
<keyword evidence="6" id="KW-1185">Reference proteome</keyword>
<dbReference type="OrthoDB" id="1393670at2759"/>
<dbReference type="Proteomes" id="UP000235965">
    <property type="component" value="Unassembled WGS sequence"/>
</dbReference>
<comment type="similarity">
    <text evidence="1">Belongs to the short-chain dehydrogenases/reductases (SDR) family.</text>
</comment>
<name>A0A2J7PLW4_9NEOP</name>
<dbReference type="STRING" id="105785.A0A2J7PLW4"/>